<evidence type="ECO:0000313" key="2">
    <source>
        <dbReference type="EMBL" id="GAA2121877.1"/>
    </source>
</evidence>
<feature type="region of interest" description="Disordered" evidence="1">
    <location>
        <begin position="1"/>
        <end position="22"/>
    </location>
</feature>
<evidence type="ECO:0000313" key="3">
    <source>
        <dbReference type="Proteomes" id="UP001500897"/>
    </source>
</evidence>
<evidence type="ECO:0000256" key="1">
    <source>
        <dbReference type="SAM" id="MobiDB-lite"/>
    </source>
</evidence>
<sequence length="74" mass="7790">MKDVADQRPGAPGGALRTDHPDEHRAEVVERGSFSFAQCGCGWSAPGRRSRDKSRRDAAEHLAETGAGGGTEVA</sequence>
<accession>A0ABP5JS38</accession>
<gene>
    <name evidence="2" type="ORF">GCM10009759_71940</name>
</gene>
<organism evidence="2 3">
    <name type="scientific">Kitasatospora saccharophila</name>
    <dbReference type="NCBI Taxonomy" id="407973"/>
    <lineage>
        <taxon>Bacteria</taxon>
        <taxon>Bacillati</taxon>
        <taxon>Actinomycetota</taxon>
        <taxon>Actinomycetes</taxon>
        <taxon>Kitasatosporales</taxon>
        <taxon>Streptomycetaceae</taxon>
        <taxon>Kitasatospora</taxon>
    </lineage>
</organism>
<dbReference type="EMBL" id="BAAANS010000081">
    <property type="protein sequence ID" value="GAA2121877.1"/>
    <property type="molecule type" value="Genomic_DNA"/>
</dbReference>
<proteinExistence type="predicted"/>
<keyword evidence="3" id="KW-1185">Reference proteome</keyword>
<dbReference type="Proteomes" id="UP001500897">
    <property type="component" value="Unassembled WGS sequence"/>
</dbReference>
<comment type="caution">
    <text evidence="2">The sequence shown here is derived from an EMBL/GenBank/DDBJ whole genome shotgun (WGS) entry which is preliminary data.</text>
</comment>
<reference evidence="3" key="1">
    <citation type="journal article" date="2019" name="Int. J. Syst. Evol. Microbiol.">
        <title>The Global Catalogue of Microorganisms (GCM) 10K type strain sequencing project: providing services to taxonomists for standard genome sequencing and annotation.</title>
        <authorList>
            <consortium name="The Broad Institute Genomics Platform"/>
            <consortium name="The Broad Institute Genome Sequencing Center for Infectious Disease"/>
            <person name="Wu L."/>
            <person name="Ma J."/>
        </authorList>
    </citation>
    <scope>NUCLEOTIDE SEQUENCE [LARGE SCALE GENOMIC DNA]</scope>
    <source>
        <strain evidence="3">JCM 14559</strain>
    </source>
</reference>
<feature type="region of interest" description="Disordered" evidence="1">
    <location>
        <begin position="40"/>
        <end position="74"/>
    </location>
</feature>
<protein>
    <submittedName>
        <fullName evidence="2">Uncharacterized protein</fullName>
    </submittedName>
</protein>
<feature type="compositionally biased region" description="Basic and acidic residues" evidence="1">
    <location>
        <begin position="54"/>
        <end position="63"/>
    </location>
</feature>
<name>A0ABP5JS38_9ACTN</name>